<dbReference type="Pfam" id="PF03631">
    <property type="entry name" value="Virul_fac_BrkB"/>
    <property type="match status" value="1"/>
</dbReference>
<feature type="transmembrane region" description="Helical" evidence="6">
    <location>
        <begin position="94"/>
        <end position="115"/>
    </location>
</feature>
<feature type="transmembrane region" description="Helical" evidence="6">
    <location>
        <begin position="136"/>
        <end position="156"/>
    </location>
</feature>
<evidence type="ECO:0000256" key="1">
    <source>
        <dbReference type="ARBA" id="ARBA00004651"/>
    </source>
</evidence>
<feature type="transmembrane region" description="Helical" evidence="6">
    <location>
        <begin position="210"/>
        <end position="229"/>
    </location>
</feature>
<sequence>MHRIIYLFKTTTEEFVHDNATQMAAALAYYALFAFPSILLISINILSIFLEDIDVQTTLIGQAQRITGGSTSEILRLMVDHLHQYSELGNTAQWIGIIVLIIAASGALGHLQVSLNTIWNIAPHPSRSFLMTLKRRFVATFFIGAIGILVLAAFIFNTLINKVGFQISGLVGLSPFFLQSMNILISFVGITVFITLIYKLIPEGDMAWKDIFIGALVSAFLFILGKYVIGLIMTNNSFSTIYGAAGSLLILLIWVYYLSLIFFFGAEFTQVYSHLYGKGVALRKGTVSVKDRILLKKNGEEFKARK</sequence>
<dbReference type="AlphaFoldDB" id="A0A2M8EWP3"/>
<organism evidence="7 8">
    <name type="scientific">Candidatus Roizmanbacteria bacterium CG_4_9_14_0_2_um_filter_39_13</name>
    <dbReference type="NCBI Taxonomy" id="1974839"/>
    <lineage>
        <taxon>Bacteria</taxon>
        <taxon>Candidatus Roizmaniibacteriota</taxon>
    </lineage>
</organism>
<feature type="transmembrane region" description="Helical" evidence="6">
    <location>
        <begin position="176"/>
        <end position="198"/>
    </location>
</feature>
<dbReference type="PIRSF" id="PIRSF035875">
    <property type="entry name" value="RNase_BN"/>
    <property type="match status" value="1"/>
</dbReference>
<dbReference type="NCBIfam" id="TIGR00765">
    <property type="entry name" value="yihY_not_rbn"/>
    <property type="match status" value="1"/>
</dbReference>
<evidence type="ECO:0000256" key="4">
    <source>
        <dbReference type="ARBA" id="ARBA00022989"/>
    </source>
</evidence>
<evidence type="ECO:0000256" key="2">
    <source>
        <dbReference type="ARBA" id="ARBA00022475"/>
    </source>
</evidence>
<keyword evidence="2" id="KW-1003">Cell membrane</keyword>
<proteinExistence type="predicted"/>
<evidence type="ECO:0000256" key="3">
    <source>
        <dbReference type="ARBA" id="ARBA00022692"/>
    </source>
</evidence>
<evidence type="ECO:0000313" key="7">
    <source>
        <dbReference type="EMBL" id="PJC30288.1"/>
    </source>
</evidence>
<dbReference type="Proteomes" id="UP000231383">
    <property type="component" value="Unassembled WGS sequence"/>
</dbReference>
<dbReference type="PANTHER" id="PTHR30213">
    <property type="entry name" value="INNER MEMBRANE PROTEIN YHJD"/>
    <property type="match status" value="1"/>
</dbReference>
<evidence type="ECO:0000256" key="5">
    <source>
        <dbReference type="ARBA" id="ARBA00023136"/>
    </source>
</evidence>
<accession>A0A2M8EWP3</accession>
<comment type="subcellular location">
    <subcellularLocation>
        <location evidence="1">Cell membrane</location>
        <topology evidence="1">Multi-pass membrane protein</topology>
    </subcellularLocation>
</comment>
<evidence type="ECO:0000256" key="6">
    <source>
        <dbReference type="SAM" id="Phobius"/>
    </source>
</evidence>
<name>A0A2M8EWP3_9BACT</name>
<evidence type="ECO:0000313" key="8">
    <source>
        <dbReference type="Proteomes" id="UP000231383"/>
    </source>
</evidence>
<keyword evidence="4 6" id="KW-1133">Transmembrane helix</keyword>
<keyword evidence="3 6" id="KW-0812">Transmembrane</keyword>
<gene>
    <name evidence="7" type="ORF">CO051_06490</name>
</gene>
<protein>
    <submittedName>
        <fullName evidence="7">Uncharacterized protein</fullName>
    </submittedName>
</protein>
<keyword evidence="5 6" id="KW-0472">Membrane</keyword>
<dbReference type="EMBL" id="PFSC01000168">
    <property type="protein sequence ID" value="PJC30288.1"/>
    <property type="molecule type" value="Genomic_DNA"/>
</dbReference>
<reference evidence="8" key="1">
    <citation type="submission" date="2017-09" db="EMBL/GenBank/DDBJ databases">
        <title>Depth-based differentiation of microbial function through sediment-hosted aquifers and enrichment of novel symbionts in the deep terrestrial subsurface.</title>
        <authorList>
            <person name="Probst A.J."/>
            <person name="Ladd B."/>
            <person name="Jarett J.K."/>
            <person name="Geller-Mcgrath D.E."/>
            <person name="Sieber C.M.K."/>
            <person name="Emerson J.B."/>
            <person name="Anantharaman K."/>
            <person name="Thomas B.C."/>
            <person name="Malmstrom R."/>
            <person name="Stieglmeier M."/>
            <person name="Klingl A."/>
            <person name="Woyke T."/>
            <person name="Ryan C.M."/>
            <person name="Banfield J.F."/>
        </authorList>
    </citation>
    <scope>NUCLEOTIDE SEQUENCE [LARGE SCALE GENOMIC DNA]</scope>
</reference>
<dbReference type="InterPro" id="IPR017039">
    <property type="entry name" value="Virul_fac_BrkB"/>
</dbReference>
<dbReference type="PANTHER" id="PTHR30213:SF1">
    <property type="entry name" value="INNER MEMBRANE PROTEIN YHJD"/>
    <property type="match status" value="1"/>
</dbReference>
<feature type="transmembrane region" description="Helical" evidence="6">
    <location>
        <begin position="27"/>
        <end position="50"/>
    </location>
</feature>
<dbReference type="GO" id="GO:0005886">
    <property type="term" value="C:plasma membrane"/>
    <property type="evidence" value="ECO:0007669"/>
    <property type="project" value="UniProtKB-SubCell"/>
</dbReference>
<comment type="caution">
    <text evidence="7">The sequence shown here is derived from an EMBL/GenBank/DDBJ whole genome shotgun (WGS) entry which is preliminary data.</text>
</comment>
<feature type="transmembrane region" description="Helical" evidence="6">
    <location>
        <begin position="241"/>
        <end position="264"/>
    </location>
</feature>